<dbReference type="AlphaFoldDB" id="A0A0A2MG89"/>
<gene>
    <name evidence="7" type="ORF">Q764_02715</name>
</gene>
<keyword evidence="2" id="KW-1003">Cell membrane</keyword>
<dbReference type="Pfam" id="PF01810">
    <property type="entry name" value="LysE"/>
    <property type="match status" value="1"/>
</dbReference>
<feature type="transmembrane region" description="Helical" evidence="6">
    <location>
        <begin position="71"/>
        <end position="93"/>
    </location>
</feature>
<name>A0A0A2MG89_9FLAO</name>
<sequence length="210" mass="23777">MNYFLPLILGFTAASIGVAPPGLLNMTAAKVSAVDGRNRALIFALGASVTVLFQTYVAVLFAKFIDRNPDVVILLQEVGLFIFIGLTGYFFWAGKKKKKTQAEELKIKSKTSRFFLGMLLSFLNLLPIPYYVFLSVWFSRKGWFFFNQSYIWLFVLGTVVGSFLMFYLYILFFKKRETTEPSFLMKNGNYIIGTVTGIISVVTLIKILKS</sequence>
<dbReference type="InterPro" id="IPR001123">
    <property type="entry name" value="LeuE-type"/>
</dbReference>
<evidence type="ECO:0000256" key="5">
    <source>
        <dbReference type="ARBA" id="ARBA00023136"/>
    </source>
</evidence>
<proteinExistence type="predicted"/>
<dbReference type="GO" id="GO:0005886">
    <property type="term" value="C:plasma membrane"/>
    <property type="evidence" value="ECO:0007669"/>
    <property type="project" value="UniProtKB-SubCell"/>
</dbReference>
<evidence type="ECO:0000313" key="8">
    <source>
        <dbReference type="Proteomes" id="UP000030121"/>
    </source>
</evidence>
<protein>
    <submittedName>
        <fullName evidence="7">Lysine transporter LysE</fullName>
    </submittedName>
</protein>
<keyword evidence="3 6" id="KW-0812">Transmembrane</keyword>
<keyword evidence="5 6" id="KW-0472">Membrane</keyword>
<evidence type="ECO:0000256" key="2">
    <source>
        <dbReference type="ARBA" id="ARBA00022475"/>
    </source>
</evidence>
<feature type="transmembrane region" description="Helical" evidence="6">
    <location>
        <begin position="150"/>
        <end position="170"/>
    </location>
</feature>
<keyword evidence="4 6" id="KW-1133">Transmembrane helix</keyword>
<evidence type="ECO:0000256" key="1">
    <source>
        <dbReference type="ARBA" id="ARBA00004651"/>
    </source>
</evidence>
<feature type="transmembrane region" description="Helical" evidence="6">
    <location>
        <begin position="190"/>
        <end position="208"/>
    </location>
</feature>
<reference evidence="7 8" key="1">
    <citation type="submission" date="2013-09" db="EMBL/GenBank/DDBJ databases">
        <authorList>
            <person name="Zeng Z."/>
            <person name="Chen C."/>
        </authorList>
    </citation>
    <scope>NUCLEOTIDE SEQUENCE [LARGE SCALE GENOMIC DNA]</scope>
    <source>
        <strain evidence="7 8">GH29-5</strain>
    </source>
</reference>
<evidence type="ECO:0000256" key="3">
    <source>
        <dbReference type="ARBA" id="ARBA00022692"/>
    </source>
</evidence>
<dbReference type="eggNOG" id="COG1280">
    <property type="taxonomic scope" value="Bacteria"/>
</dbReference>
<feature type="transmembrane region" description="Helical" evidence="6">
    <location>
        <begin position="6"/>
        <end position="28"/>
    </location>
</feature>
<comment type="subcellular location">
    <subcellularLocation>
        <location evidence="1">Cell membrane</location>
        <topology evidence="1">Multi-pass membrane protein</topology>
    </subcellularLocation>
</comment>
<evidence type="ECO:0000256" key="4">
    <source>
        <dbReference type="ARBA" id="ARBA00022989"/>
    </source>
</evidence>
<feature type="transmembrane region" description="Helical" evidence="6">
    <location>
        <begin position="40"/>
        <end position="65"/>
    </location>
</feature>
<dbReference type="OrthoDB" id="1451945at2"/>
<dbReference type="STRING" id="1121899.GCA_000430025_01568"/>
<feature type="transmembrane region" description="Helical" evidence="6">
    <location>
        <begin position="114"/>
        <end position="138"/>
    </location>
</feature>
<comment type="caution">
    <text evidence="7">The sequence shown here is derived from an EMBL/GenBank/DDBJ whole genome shotgun (WGS) entry which is preliminary data.</text>
</comment>
<dbReference type="GO" id="GO:0006865">
    <property type="term" value="P:amino acid transport"/>
    <property type="evidence" value="ECO:0007669"/>
    <property type="project" value="InterPro"/>
</dbReference>
<dbReference type="RefSeq" id="WP_026980024.1">
    <property type="nucleotide sequence ID" value="NZ_AUCZ01000007.1"/>
</dbReference>
<organism evidence="7 8">
    <name type="scientific">Flavobacterium suncheonense GH29-5 = DSM 17707</name>
    <dbReference type="NCBI Taxonomy" id="1121899"/>
    <lineage>
        <taxon>Bacteria</taxon>
        <taxon>Pseudomonadati</taxon>
        <taxon>Bacteroidota</taxon>
        <taxon>Flavobacteriia</taxon>
        <taxon>Flavobacteriales</taxon>
        <taxon>Flavobacteriaceae</taxon>
        <taxon>Flavobacterium</taxon>
    </lineage>
</organism>
<evidence type="ECO:0000313" key="7">
    <source>
        <dbReference type="EMBL" id="KGO90483.1"/>
    </source>
</evidence>
<accession>A0A0A2MG89</accession>
<dbReference type="Proteomes" id="UP000030121">
    <property type="component" value="Unassembled WGS sequence"/>
</dbReference>
<evidence type="ECO:0000256" key="6">
    <source>
        <dbReference type="SAM" id="Phobius"/>
    </source>
</evidence>
<keyword evidence="8" id="KW-1185">Reference proteome</keyword>
<dbReference type="EMBL" id="JRLW01000002">
    <property type="protein sequence ID" value="KGO90483.1"/>
    <property type="molecule type" value="Genomic_DNA"/>
</dbReference>